<dbReference type="Proteomes" id="UP000320338">
    <property type="component" value="Unassembled WGS sequence"/>
</dbReference>
<evidence type="ECO:0000313" key="1">
    <source>
        <dbReference type="EMBL" id="GEC20037.1"/>
    </source>
</evidence>
<organism evidence="1 2">
    <name type="scientific">Pseudonocardia hydrocarbonoxydans</name>
    <dbReference type="NCBI Taxonomy" id="76726"/>
    <lineage>
        <taxon>Bacteria</taxon>
        <taxon>Bacillati</taxon>
        <taxon>Actinomycetota</taxon>
        <taxon>Actinomycetes</taxon>
        <taxon>Pseudonocardiales</taxon>
        <taxon>Pseudonocardiaceae</taxon>
        <taxon>Pseudonocardia</taxon>
    </lineage>
</organism>
<dbReference type="RefSeq" id="WP_246085842.1">
    <property type="nucleotide sequence ID" value="NZ_BJNG01000017.1"/>
</dbReference>
<accession>A0A4Y3WM53</accession>
<sequence length="499" mass="53277">MSPELPAAVRETGVVFLVGDRAYKMKKAVHNDFLDFRTAERRRAACRREIELNRRLAPDVYLGISEVLRPADPSGRPVAQAGPNEPLVVMRRMPEERRLATLVTSGAPVADDLRALARVMARFHAGALRGASVTADATRDAVAARWAANLAVLDEAALPVLDPALVRAVRRLATRFLDGRGPLFAERIAQHRIVDGHGDLTAGDVFCLDDGPRALDCLEFDDHLRHVDGLDDVAFLAMDLERLGRPDLATAFLDDYLEFSGDPAPAALRHHFVAYRAVVRAKVACLRHGQGEAGAAAEAEQHTALGLRHLERGAVRLAVVGGLPGTGKTTLGGALADRFGAVLLSSDRVRKELAGLDPAAPAAAPYREGLYTPEHTGRTYGELLRRAGMLLVRGESVVLDASFTDARHRTDAAELARRTSSELVELRCDAPGGTARRRISTRAAGASDATAAVAEAMRDALDPWPTAGTVPTGGELGDALDVAAARWRAAAGHAADPRG</sequence>
<dbReference type="Gene3D" id="3.40.50.300">
    <property type="entry name" value="P-loop containing nucleotide triphosphate hydrolases"/>
    <property type="match status" value="1"/>
</dbReference>
<keyword evidence="2" id="KW-1185">Reference proteome</keyword>
<dbReference type="PANTHER" id="PTHR43883:SF1">
    <property type="entry name" value="GLUCONOKINASE"/>
    <property type="match status" value="1"/>
</dbReference>
<name>A0A4Y3WM53_9PSEU</name>
<dbReference type="InterPro" id="IPR027417">
    <property type="entry name" value="P-loop_NTPase"/>
</dbReference>
<dbReference type="Pfam" id="PF13671">
    <property type="entry name" value="AAA_33"/>
    <property type="match status" value="1"/>
</dbReference>
<proteinExistence type="predicted"/>
<gene>
    <name evidence="1" type="ORF">PHY01_23200</name>
</gene>
<dbReference type="InterPro" id="IPR052732">
    <property type="entry name" value="Cell-binding_unc_protein"/>
</dbReference>
<dbReference type="EMBL" id="BJNG01000017">
    <property type="protein sequence ID" value="GEC20037.1"/>
    <property type="molecule type" value="Genomic_DNA"/>
</dbReference>
<reference evidence="1 2" key="1">
    <citation type="submission" date="2019-06" db="EMBL/GenBank/DDBJ databases">
        <title>Whole genome shotgun sequence of Pseudonocardia hydrocarbonoxydans NBRC 14498.</title>
        <authorList>
            <person name="Hosoyama A."/>
            <person name="Uohara A."/>
            <person name="Ohji S."/>
            <person name="Ichikawa N."/>
        </authorList>
    </citation>
    <scope>NUCLEOTIDE SEQUENCE [LARGE SCALE GENOMIC DNA]</scope>
    <source>
        <strain evidence="1 2">NBRC 14498</strain>
    </source>
</reference>
<dbReference type="PANTHER" id="PTHR43883">
    <property type="entry name" value="SLR0207 PROTEIN"/>
    <property type="match status" value="1"/>
</dbReference>
<dbReference type="SUPFAM" id="SSF56112">
    <property type="entry name" value="Protein kinase-like (PK-like)"/>
    <property type="match status" value="1"/>
</dbReference>
<protein>
    <recommendedName>
        <fullName evidence="3">Gluconate kinase</fullName>
    </recommendedName>
</protein>
<evidence type="ECO:0008006" key="3">
    <source>
        <dbReference type="Google" id="ProtNLM"/>
    </source>
</evidence>
<dbReference type="SUPFAM" id="SSF52540">
    <property type="entry name" value="P-loop containing nucleoside triphosphate hydrolases"/>
    <property type="match status" value="1"/>
</dbReference>
<dbReference type="InterPro" id="IPR011009">
    <property type="entry name" value="Kinase-like_dom_sf"/>
</dbReference>
<comment type="caution">
    <text evidence="1">The sequence shown here is derived from an EMBL/GenBank/DDBJ whole genome shotgun (WGS) entry which is preliminary data.</text>
</comment>
<dbReference type="AlphaFoldDB" id="A0A4Y3WM53"/>
<evidence type="ECO:0000313" key="2">
    <source>
        <dbReference type="Proteomes" id="UP000320338"/>
    </source>
</evidence>